<dbReference type="Pfam" id="PF02558">
    <property type="entry name" value="ApbA"/>
    <property type="match status" value="1"/>
</dbReference>
<dbReference type="InterPro" id="IPR013332">
    <property type="entry name" value="KPR_N"/>
</dbReference>
<reference evidence="14" key="1">
    <citation type="submission" date="2016-11" db="EMBL/GenBank/DDBJ databases">
        <authorList>
            <person name="Varghese N."/>
            <person name="Submissions S."/>
        </authorList>
    </citation>
    <scope>NUCLEOTIDE SEQUENCE [LARGE SCALE GENOMIC DNA]</scope>
    <source>
        <strain evidence="14">CGMCC 1.10835</strain>
    </source>
</reference>
<comment type="catalytic activity">
    <reaction evidence="9 10">
        <text>(R)-pantoate + NADP(+) = 2-dehydropantoate + NADPH + H(+)</text>
        <dbReference type="Rhea" id="RHEA:16233"/>
        <dbReference type="ChEBI" id="CHEBI:11561"/>
        <dbReference type="ChEBI" id="CHEBI:15378"/>
        <dbReference type="ChEBI" id="CHEBI:15980"/>
        <dbReference type="ChEBI" id="CHEBI:57783"/>
        <dbReference type="ChEBI" id="CHEBI:58349"/>
        <dbReference type="EC" id="1.1.1.169"/>
    </reaction>
</comment>
<comment type="pathway">
    <text evidence="1 10">Cofactor biosynthesis; (R)-pantothenate biosynthesis; (R)-pantoate from 3-methyl-2-oxobutanoate: step 2/2.</text>
</comment>
<accession>A0A1M6TRM4</accession>
<dbReference type="Gene3D" id="3.40.50.720">
    <property type="entry name" value="NAD(P)-binding Rossmann-like Domain"/>
    <property type="match status" value="1"/>
</dbReference>
<feature type="domain" description="Ketopantoate reductase C-terminal" evidence="12">
    <location>
        <begin position="220"/>
        <end position="343"/>
    </location>
</feature>
<dbReference type="PANTHER" id="PTHR43765">
    <property type="entry name" value="2-DEHYDROPANTOATE 2-REDUCTASE-RELATED"/>
    <property type="match status" value="1"/>
</dbReference>
<comment type="similarity">
    <text evidence="2 10">Belongs to the ketopantoate reductase family.</text>
</comment>
<evidence type="ECO:0000256" key="9">
    <source>
        <dbReference type="ARBA" id="ARBA00048793"/>
    </source>
</evidence>
<gene>
    <name evidence="13" type="ORF">SAMN05216369_2373</name>
</gene>
<dbReference type="EMBL" id="FRAQ01000002">
    <property type="protein sequence ID" value="SHK59621.1"/>
    <property type="molecule type" value="Genomic_DNA"/>
</dbReference>
<dbReference type="Pfam" id="PF08546">
    <property type="entry name" value="ApbA_C"/>
    <property type="match status" value="1"/>
</dbReference>
<evidence type="ECO:0000256" key="5">
    <source>
        <dbReference type="ARBA" id="ARBA00022655"/>
    </source>
</evidence>
<dbReference type="InterPro" id="IPR013328">
    <property type="entry name" value="6PGD_dom2"/>
</dbReference>
<dbReference type="InterPro" id="IPR008927">
    <property type="entry name" value="6-PGluconate_DH-like_C_sf"/>
</dbReference>
<evidence type="ECO:0000259" key="11">
    <source>
        <dbReference type="Pfam" id="PF02558"/>
    </source>
</evidence>
<evidence type="ECO:0000256" key="6">
    <source>
        <dbReference type="ARBA" id="ARBA00022857"/>
    </source>
</evidence>
<keyword evidence="14" id="KW-1185">Reference proteome</keyword>
<feature type="domain" description="Ketopantoate reductase N-terminal" evidence="11">
    <location>
        <begin position="14"/>
        <end position="193"/>
    </location>
</feature>
<sequence>MVSAGERSGSGGLIAILGAGSLGRLWAALLPSEHCAFLPRLSCNQPERNQPRWSFSRQAGLPETRCEYVLVRSVPPSMAPQGFGEARLTASPSLVRTRIPVSRRWLDPIEHVGLLLVTTKAGDTLAALNDWLPHISEDTPVVLFQNGLGSQQAVAERWPGRPILAASTTEGANRPSPDMLVHAGAGDTWVGALTASAANHSASVVQQLAATGLRVHLEENILQRLWQKLVINAGINPFTALLDCPNGDILDSSLYQQNIDGLCREMSLLLQTETSETIAQEVLRERVETVAGSTASNTSSMRADVKAGRKTEIDFINGYLVQCGKRHDIATPVNQMLTERVKAL</sequence>
<comment type="function">
    <text evidence="10">Catalyzes the NADPH-dependent reduction of ketopantoate into pantoic acid.</text>
</comment>
<evidence type="ECO:0000256" key="1">
    <source>
        <dbReference type="ARBA" id="ARBA00004994"/>
    </source>
</evidence>
<evidence type="ECO:0000313" key="14">
    <source>
        <dbReference type="Proteomes" id="UP000184497"/>
    </source>
</evidence>
<dbReference type="GO" id="GO:0005737">
    <property type="term" value="C:cytoplasm"/>
    <property type="evidence" value="ECO:0007669"/>
    <property type="project" value="TreeGrafter"/>
</dbReference>
<evidence type="ECO:0000256" key="4">
    <source>
        <dbReference type="ARBA" id="ARBA00019465"/>
    </source>
</evidence>
<evidence type="ECO:0000256" key="2">
    <source>
        <dbReference type="ARBA" id="ARBA00007870"/>
    </source>
</evidence>
<dbReference type="NCBIfam" id="TIGR00745">
    <property type="entry name" value="apbA_panE"/>
    <property type="match status" value="1"/>
</dbReference>
<keyword evidence="5 10" id="KW-0566">Pantothenate biosynthesis</keyword>
<keyword evidence="6 10" id="KW-0521">NADP</keyword>
<dbReference type="STRING" id="564117.SAMN05216369_2373"/>
<dbReference type="PANTHER" id="PTHR43765:SF2">
    <property type="entry name" value="2-DEHYDROPANTOATE 2-REDUCTASE"/>
    <property type="match status" value="1"/>
</dbReference>
<keyword evidence="7 10" id="KW-0560">Oxidoreductase</keyword>
<name>A0A1M6TRM4_9GAMM</name>
<evidence type="ECO:0000256" key="8">
    <source>
        <dbReference type="ARBA" id="ARBA00032024"/>
    </source>
</evidence>
<dbReference type="AlphaFoldDB" id="A0A1M6TRM4"/>
<organism evidence="13 14">
    <name type="scientific">Marinobacter antarcticus</name>
    <dbReference type="NCBI Taxonomy" id="564117"/>
    <lineage>
        <taxon>Bacteria</taxon>
        <taxon>Pseudomonadati</taxon>
        <taxon>Pseudomonadota</taxon>
        <taxon>Gammaproteobacteria</taxon>
        <taxon>Pseudomonadales</taxon>
        <taxon>Marinobacteraceae</taxon>
        <taxon>Marinobacter</taxon>
    </lineage>
</organism>
<evidence type="ECO:0000313" key="13">
    <source>
        <dbReference type="EMBL" id="SHK59621.1"/>
    </source>
</evidence>
<evidence type="ECO:0000256" key="10">
    <source>
        <dbReference type="RuleBase" id="RU362068"/>
    </source>
</evidence>
<dbReference type="InterPro" id="IPR050838">
    <property type="entry name" value="Ketopantoate_reductase"/>
</dbReference>
<evidence type="ECO:0000256" key="3">
    <source>
        <dbReference type="ARBA" id="ARBA00013014"/>
    </source>
</evidence>
<evidence type="ECO:0000256" key="7">
    <source>
        <dbReference type="ARBA" id="ARBA00023002"/>
    </source>
</evidence>
<dbReference type="GO" id="GO:0050661">
    <property type="term" value="F:NADP binding"/>
    <property type="evidence" value="ECO:0007669"/>
    <property type="project" value="TreeGrafter"/>
</dbReference>
<evidence type="ECO:0000259" key="12">
    <source>
        <dbReference type="Pfam" id="PF08546"/>
    </source>
</evidence>
<dbReference type="OrthoDB" id="6530772at2"/>
<dbReference type="SUPFAM" id="SSF48179">
    <property type="entry name" value="6-phosphogluconate dehydrogenase C-terminal domain-like"/>
    <property type="match status" value="1"/>
</dbReference>
<dbReference type="InterPro" id="IPR013752">
    <property type="entry name" value="KPA_reductase"/>
</dbReference>
<dbReference type="Proteomes" id="UP000184497">
    <property type="component" value="Unassembled WGS sequence"/>
</dbReference>
<dbReference type="UniPathway" id="UPA00028">
    <property type="reaction ID" value="UER00004"/>
</dbReference>
<dbReference type="Gene3D" id="1.10.1040.10">
    <property type="entry name" value="N-(1-d-carboxylethyl)-l-norvaline Dehydrogenase, domain 2"/>
    <property type="match status" value="1"/>
</dbReference>
<dbReference type="GO" id="GO:0008677">
    <property type="term" value="F:2-dehydropantoate 2-reductase activity"/>
    <property type="evidence" value="ECO:0007669"/>
    <property type="project" value="UniProtKB-EC"/>
</dbReference>
<proteinExistence type="inferred from homology"/>
<dbReference type="SUPFAM" id="SSF51735">
    <property type="entry name" value="NAD(P)-binding Rossmann-fold domains"/>
    <property type="match status" value="1"/>
</dbReference>
<dbReference type="InterPro" id="IPR003710">
    <property type="entry name" value="ApbA"/>
</dbReference>
<dbReference type="EC" id="1.1.1.169" evidence="3 10"/>
<dbReference type="GO" id="GO:0015940">
    <property type="term" value="P:pantothenate biosynthetic process"/>
    <property type="evidence" value="ECO:0007669"/>
    <property type="project" value="UniProtKB-UniPathway"/>
</dbReference>
<protein>
    <recommendedName>
        <fullName evidence="4 10">2-dehydropantoate 2-reductase</fullName>
        <ecNumber evidence="3 10">1.1.1.169</ecNumber>
    </recommendedName>
    <alternativeName>
        <fullName evidence="8 10">Ketopantoate reductase</fullName>
    </alternativeName>
</protein>
<dbReference type="InterPro" id="IPR036291">
    <property type="entry name" value="NAD(P)-bd_dom_sf"/>
</dbReference>